<name>A0A8H4U825_9HYPO</name>
<evidence type="ECO:0000313" key="1">
    <source>
        <dbReference type="EMBL" id="KAF4971198.1"/>
    </source>
</evidence>
<keyword evidence="2" id="KW-1185">Reference proteome</keyword>
<accession>A0A8H4U825</accession>
<sequence>MYPDRPESAIDLVPLPRCNGPKLEPFDFQGTQKIDFVEHIGEGGHSHVFKVKISSQVYALKLFRFVYDHNWLSPQNEANFNNHEAISASYEYAEPFNCECRAFGRLQEAGHEELATKCFGYILLDDEHEDIMMKQFSHLKLDFNGDGDDPGYFDMRSRFLGKHGRLPPIRGIVKEFGQADQDLQNRGAKRILKDIMHIQQLGIVNMDVAHRQIISGKVSDFSTAVTVPHFITNPELNPHLTPEWVSTMEMETFILSYKDYRDFDMMVDEWNDEHEKKVTVEALPGGFDCSTKHHLRNTPSRERVYSYVDPRSYKQYISGTGHQKRVKDKEKHRAGVVKSQRRRLAMKPPLWFSNCDAPTAEKLKRLRCLEYCIIWQYVDGHIAPLRVY</sequence>
<comment type="caution">
    <text evidence="1">The sequence shown here is derived from an EMBL/GenBank/DDBJ whole genome shotgun (WGS) entry which is preliminary data.</text>
</comment>
<dbReference type="AlphaFoldDB" id="A0A8H4U825"/>
<protein>
    <recommendedName>
        <fullName evidence="3">Protein kinase domain-containing protein</fullName>
    </recommendedName>
</protein>
<reference evidence="1" key="2">
    <citation type="submission" date="2020-05" db="EMBL/GenBank/DDBJ databases">
        <authorList>
            <person name="Kim H.-S."/>
            <person name="Proctor R.H."/>
            <person name="Brown D.W."/>
        </authorList>
    </citation>
    <scope>NUCLEOTIDE SEQUENCE</scope>
    <source>
        <strain evidence="1">NRRL 20472</strain>
    </source>
</reference>
<dbReference type="InterPro" id="IPR011009">
    <property type="entry name" value="Kinase-like_dom_sf"/>
</dbReference>
<evidence type="ECO:0000313" key="2">
    <source>
        <dbReference type="Proteomes" id="UP000622797"/>
    </source>
</evidence>
<organism evidence="1 2">
    <name type="scientific">Fusarium sarcochroum</name>
    <dbReference type="NCBI Taxonomy" id="1208366"/>
    <lineage>
        <taxon>Eukaryota</taxon>
        <taxon>Fungi</taxon>
        <taxon>Dikarya</taxon>
        <taxon>Ascomycota</taxon>
        <taxon>Pezizomycotina</taxon>
        <taxon>Sordariomycetes</taxon>
        <taxon>Hypocreomycetidae</taxon>
        <taxon>Hypocreales</taxon>
        <taxon>Nectriaceae</taxon>
        <taxon>Fusarium</taxon>
        <taxon>Fusarium lateritium species complex</taxon>
    </lineage>
</organism>
<reference evidence="1" key="1">
    <citation type="journal article" date="2020" name="BMC Genomics">
        <title>Correction to: Identification and distribution of gene clusters required for synthesis of sphingolipid metabolism inhibitors in diverse species of the filamentous fungus Fusarium.</title>
        <authorList>
            <person name="Kim H.S."/>
            <person name="Lohmar J.M."/>
            <person name="Busman M."/>
            <person name="Brown D.W."/>
            <person name="Naumann T.A."/>
            <person name="Divon H.H."/>
            <person name="Lysoe E."/>
            <person name="Uhlig S."/>
            <person name="Proctor R.H."/>
        </authorList>
    </citation>
    <scope>NUCLEOTIDE SEQUENCE</scope>
    <source>
        <strain evidence="1">NRRL 20472</strain>
    </source>
</reference>
<dbReference type="InterPro" id="IPR025213">
    <property type="entry name" value="Sim4_Fta2"/>
</dbReference>
<dbReference type="OrthoDB" id="3432781at2759"/>
<dbReference type="Proteomes" id="UP000622797">
    <property type="component" value="Unassembled WGS sequence"/>
</dbReference>
<dbReference type="EMBL" id="JABEXW010000100">
    <property type="protein sequence ID" value="KAF4971198.1"/>
    <property type="molecule type" value="Genomic_DNA"/>
</dbReference>
<proteinExistence type="predicted"/>
<evidence type="ECO:0008006" key="3">
    <source>
        <dbReference type="Google" id="ProtNLM"/>
    </source>
</evidence>
<gene>
    <name evidence="1" type="ORF">FSARC_1920</name>
</gene>
<dbReference type="SUPFAM" id="SSF56112">
    <property type="entry name" value="Protein kinase-like (PK-like)"/>
    <property type="match status" value="1"/>
</dbReference>
<dbReference type="Pfam" id="PF13095">
    <property type="entry name" value="FTA2"/>
    <property type="match status" value="1"/>
</dbReference>